<feature type="domain" description="Disease resistance protein At4g27190-like leucine-rich repeats" evidence="1">
    <location>
        <begin position="2"/>
        <end position="110"/>
    </location>
</feature>
<accession>A0AAU9M5E8</accession>
<reference evidence="2 3" key="1">
    <citation type="submission" date="2022-01" db="EMBL/GenBank/DDBJ databases">
        <authorList>
            <person name="Xiong W."/>
            <person name="Schranz E."/>
        </authorList>
    </citation>
    <scope>NUCLEOTIDE SEQUENCE [LARGE SCALE GENOMIC DNA]</scope>
</reference>
<evidence type="ECO:0000313" key="2">
    <source>
        <dbReference type="EMBL" id="CAH1421355.1"/>
    </source>
</evidence>
<protein>
    <recommendedName>
        <fullName evidence="1">Disease resistance protein At4g27190-like leucine-rich repeats domain-containing protein</fullName>
    </recommendedName>
</protein>
<keyword evidence="3" id="KW-1185">Reference proteome</keyword>
<name>A0AAU9M5E8_9ASTR</name>
<dbReference type="InterPro" id="IPR057135">
    <property type="entry name" value="At4g27190-like_LRR"/>
</dbReference>
<organism evidence="2 3">
    <name type="scientific">Lactuca virosa</name>
    <dbReference type="NCBI Taxonomy" id="75947"/>
    <lineage>
        <taxon>Eukaryota</taxon>
        <taxon>Viridiplantae</taxon>
        <taxon>Streptophyta</taxon>
        <taxon>Embryophyta</taxon>
        <taxon>Tracheophyta</taxon>
        <taxon>Spermatophyta</taxon>
        <taxon>Magnoliopsida</taxon>
        <taxon>eudicotyledons</taxon>
        <taxon>Gunneridae</taxon>
        <taxon>Pentapetalae</taxon>
        <taxon>asterids</taxon>
        <taxon>campanulids</taxon>
        <taxon>Asterales</taxon>
        <taxon>Asteraceae</taxon>
        <taxon>Cichorioideae</taxon>
        <taxon>Cichorieae</taxon>
        <taxon>Lactucinae</taxon>
        <taxon>Lactuca</taxon>
    </lineage>
</organism>
<evidence type="ECO:0000259" key="1">
    <source>
        <dbReference type="Pfam" id="PF23247"/>
    </source>
</evidence>
<comment type="caution">
    <text evidence="2">The sequence shown here is derived from an EMBL/GenBank/DDBJ whole genome shotgun (WGS) entry which is preliminary data.</text>
</comment>
<dbReference type="Pfam" id="PF23247">
    <property type="entry name" value="LRR_RPS2"/>
    <property type="match status" value="1"/>
</dbReference>
<dbReference type="EMBL" id="CAKMRJ010001112">
    <property type="protein sequence ID" value="CAH1421355.1"/>
    <property type="molecule type" value="Genomic_DNA"/>
</dbReference>
<dbReference type="Proteomes" id="UP001157418">
    <property type="component" value="Unassembled WGS sequence"/>
</dbReference>
<sequence length="122" mass="13927">MSLLHHLEEIEVKKCGSIESLFNIDLDCVDAIGEKHNMRSLRNIKVKNSWKLREVWSIKGENNSCPLVCGFEAVESISIESCKSFRNVFTPTTTNFNMGALLEISIDDCGEYMDFNFIFLLN</sequence>
<evidence type="ECO:0000313" key="3">
    <source>
        <dbReference type="Proteomes" id="UP001157418"/>
    </source>
</evidence>
<proteinExistence type="predicted"/>
<gene>
    <name evidence="2" type="ORF">LVIROSA_LOCUS8763</name>
</gene>
<dbReference type="AlphaFoldDB" id="A0AAU9M5E8"/>